<dbReference type="RefSeq" id="WP_006068111.1">
    <property type="nucleotide sequence ID" value="NZ_AOHY01000059.1"/>
</dbReference>
<accession>L9VZH3</accession>
<reference evidence="2 3" key="1">
    <citation type="journal article" date="2014" name="PLoS Genet.">
        <title>Phylogenetically driven sequencing of extremely halophilic archaea reveals strategies for static and dynamic osmo-response.</title>
        <authorList>
            <person name="Becker E.A."/>
            <person name="Seitzer P.M."/>
            <person name="Tritt A."/>
            <person name="Larsen D."/>
            <person name="Krusor M."/>
            <person name="Yao A.I."/>
            <person name="Wu D."/>
            <person name="Madern D."/>
            <person name="Eisen J.A."/>
            <person name="Darling A.E."/>
            <person name="Facciotti M.T."/>
        </authorList>
    </citation>
    <scope>NUCLEOTIDE SEQUENCE [LARGE SCALE GENOMIC DNA]</scope>
    <source>
        <strain evidence="2 3">JCM 10635</strain>
    </source>
</reference>
<feature type="compositionally biased region" description="Basic and acidic residues" evidence="1">
    <location>
        <begin position="7"/>
        <end position="18"/>
    </location>
</feature>
<evidence type="ECO:0000313" key="3">
    <source>
        <dbReference type="Proteomes" id="UP000011690"/>
    </source>
</evidence>
<protein>
    <submittedName>
        <fullName evidence="2">Uncharacterized protein</fullName>
    </submittedName>
</protein>
<evidence type="ECO:0000313" key="2">
    <source>
        <dbReference type="EMBL" id="ELY42629.1"/>
    </source>
</evidence>
<evidence type="ECO:0000256" key="1">
    <source>
        <dbReference type="SAM" id="MobiDB-lite"/>
    </source>
</evidence>
<organism evidence="2 3">
    <name type="scientific">Natronorubrum bangense JCM 10635</name>
    <dbReference type="NCBI Taxonomy" id="1227500"/>
    <lineage>
        <taxon>Archaea</taxon>
        <taxon>Methanobacteriati</taxon>
        <taxon>Methanobacteriota</taxon>
        <taxon>Stenosarchaea group</taxon>
        <taxon>Halobacteria</taxon>
        <taxon>Halobacteriales</taxon>
        <taxon>Natrialbaceae</taxon>
        <taxon>Natronorubrum</taxon>
    </lineage>
</organism>
<comment type="caution">
    <text evidence="2">The sequence shown here is derived from an EMBL/GenBank/DDBJ whole genome shotgun (WGS) entry which is preliminary data.</text>
</comment>
<dbReference type="AlphaFoldDB" id="L9VZH3"/>
<proteinExistence type="predicted"/>
<gene>
    <name evidence="2" type="ORF">C494_20023</name>
</gene>
<dbReference type="EMBL" id="AOHY01000059">
    <property type="protein sequence ID" value="ELY42629.1"/>
    <property type="molecule type" value="Genomic_DNA"/>
</dbReference>
<dbReference type="Proteomes" id="UP000011690">
    <property type="component" value="Unassembled WGS sequence"/>
</dbReference>
<name>L9VZH3_9EURY</name>
<sequence length="81" mass="9257">MSTDTTPAERSRYQRIDIPEGASEVRPTPQSERRLRDVFARISAIGFDRIDHCGQLSSPDQGIIPVFEKNRREPLERDTTS</sequence>
<keyword evidence="3" id="KW-1185">Reference proteome</keyword>
<feature type="region of interest" description="Disordered" evidence="1">
    <location>
        <begin position="1"/>
        <end position="32"/>
    </location>
</feature>